<dbReference type="Proteomes" id="UP000677228">
    <property type="component" value="Unassembled WGS sequence"/>
</dbReference>
<organism evidence="2 3">
    <name type="scientific">Didymodactylos carnosus</name>
    <dbReference type="NCBI Taxonomy" id="1234261"/>
    <lineage>
        <taxon>Eukaryota</taxon>
        <taxon>Metazoa</taxon>
        <taxon>Spiralia</taxon>
        <taxon>Gnathifera</taxon>
        <taxon>Rotifera</taxon>
        <taxon>Eurotatoria</taxon>
        <taxon>Bdelloidea</taxon>
        <taxon>Philodinida</taxon>
        <taxon>Philodinidae</taxon>
        <taxon>Didymodactylos</taxon>
    </lineage>
</organism>
<dbReference type="EMBL" id="CAJOBA010061204">
    <property type="protein sequence ID" value="CAF4329390.1"/>
    <property type="molecule type" value="Genomic_DNA"/>
</dbReference>
<dbReference type="EMBL" id="CAJNOK010038871">
    <property type="protein sequence ID" value="CAF1541058.1"/>
    <property type="molecule type" value="Genomic_DNA"/>
</dbReference>
<evidence type="ECO:0000313" key="1">
    <source>
        <dbReference type="EMBL" id="CAF1541058.1"/>
    </source>
</evidence>
<protein>
    <submittedName>
        <fullName evidence="2">Uncharacterized protein</fullName>
    </submittedName>
</protein>
<accession>A0A8S2U871</accession>
<dbReference type="Proteomes" id="UP000682733">
    <property type="component" value="Unassembled WGS sequence"/>
</dbReference>
<comment type="caution">
    <text evidence="2">The sequence shown here is derived from an EMBL/GenBank/DDBJ whole genome shotgun (WGS) entry which is preliminary data.</text>
</comment>
<dbReference type="AlphaFoldDB" id="A0A8S2U871"/>
<reference evidence="2" key="1">
    <citation type="submission" date="2021-02" db="EMBL/GenBank/DDBJ databases">
        <authorList>
            <person name="Nowell W R."/>
        </authorList>
    </citation>
    <scope>NUCLEOTIDE SEQUENCE</scope>
</reference>
<evidence type="ECO:0000313" key="2">
    <source>
        <dbReference type="EMBL" id="CAF4329390.1"/>
    </source>
</evidence>
<name>A0A8S2U871_9BILA</name>
<evidence type="ECO:0000313" key="3">
    <source>
        <dbReference type="Proteomes" id="UP000682733"/>
    </source>
</evidence>
<gene>
    <name evidence="1" type="ORF">OVA965_LOCUS38778</name>
    <name evidence="2" type="ORF">TMI583_LOCUS39994</name>
</gene>
<proteinExistence type="predicted"/>
<sequence>MSNGRHGLRLRPEQQSPSSLDEIIAKELAAKIIVSPLKIVAIDFDNTLIDEDSGSWMSHRNTYIRNQFYWLIPHILHKKWICIASFNQNTPHPSNENLDYSKLLGRQYGKFEHLESAIVKIKHYSTTPVSIEPFHVALFDDHPRNITVAKQIFPA</sequence>
<feature type="non-terminal residue" evidence="2">
    <location>
        <position position="1"/>
    </location>
</feature>